<dbReference type="Pfam" id="PF02037">
    <property type="entry name" value="SAP"/>
    <property type="match status" value="1"/>
</dbReference>
<dbReference type="SUPFAM" id="SSF68906">
    <property type="entry name" value="SAP domain"/>
    <property type="match status" value="1"/>
</dbReference>
<feature type="compositionally biased region" description="Polar residues" evidence="11">
    <location>
        <begin position="483"/>
        <end position="494"/>
    </location>
</feature>
<dbReference type="OrthoDB" id="28127at2759"/>
<proteinExistence type="inferred from homology"/>
<dbReference type="PROSITE" id="PS51044">
    <property type="entry name" value="ZF_SP_RING"/>
    <property type="match status" value="1"/>
</dbReference>
<dbReference type="GO" id="GO:0016925">
    <property type="term" value="P:protein sumoylation"/>
    <property type="evidence" value="ECO:0007669"/>
    <property type="project" value="UniProtKB-UniPathway"/>
</dbReference>
<evidence type="ECO:0008006" key="16">
    <source>
        <dbReference type="Google" id="ProtNLM"/>
    </source>
</evidence>
<keyword evidence="5" id="KW-0479">Metal-binding</keyword>
<feature type="compositionally biased region" description="Polar residues" evidence="11">
    <location>
        <begin position="71"/>
        <end position="82"/>
    </location>
</feature>
<dbReference type="EMBL" id="JABAHT010000356">
    <property type="protein sequence ID" value="KAF4657400.1"/>
    <property type="molecule type" value="Genomic_DNA"/>
</dbReference>
<dbReference type="InterPro" id="IPR013083">
    <property type="entry name" value="Znf_RING/FYVE/PHD"/>
</dbReference>
<dbReference type="PANTHER" id="PTHR10782:SF4">
    <property type="entry name" value="TONALLI, ISOFORM E"/>
    <property type="match status" value="1"/>
</dbReference>
<comment type="caution">
    <text evidence="14">The sequence shown here is derived from an EMBL/GenBank/DDBJ whole genome shotgun (WGS) entry which is preliminary data.</text>
</comment>
<keyword evidence="9" id="KW-0539">Nucleus</keyword>
<dbReference type="Pfam" id="PF02891">
    <property type="entry name" value="zf-MIZ"/>
    <property type="match status" value="1"/>
</dbReference>
<protein>
    <recommendedName>
        <fullName evidence="16">Sumo ligase</fullName>
    </recommendedName>
</protein>
<dbReference type="GO" id="GO:0000785">
    <property type="term" value="C:chromatin"/>
    <property type="evidence" value="ECO:0007669"/>
    <property type="project" value="TreeGrafter"/>
</dbReference>
<dbReference type="CDD" id="cd16650">
    <property type="entry name" value="SP-RING_PIAS-like"/>
    <property type="match status" value="1"/>
</dbReference>
<dbReference type="AlphaFoldDB" id="A0A7J6LEK2"/>
<name>A0A7J6LEK2_PEROL</name>
<reference evidence="14 15" key="1">
    <citation type="submission" date="2020-04" db="EMBL/GenBank/DDBJ databases">
        <title>Perkinsus olseni comparative genomics.</title>
        <authorList>
            <person name="Bogema D.R."/>
        </authorList>
    </citation>
    <scope>NUCLEOTIDE SEQUENCE [LARGE SCALE GENOMIC DNA]</scope>
    <source>
        <strain evidence="14">ATCC PRA-179</strain>
    </source>
</reference>
<dbReference type="InterPro" id="IPR004181">
    <property type="entry name" value="Znf_MIZ"/>
</dbReference>
<keyword evidence="4" id="KW-0808">Transferase</keyword>
<evidence type="ECO:0000256" key="2">
    <source>
        <dbReference type="ARBA" id="ARBA00004718"/>
    </source>
</evidence>
<comment type="pathway">
    <text evidence="2">Protein modification; protein sumoylation.</text>
</comment>
<evidence type="ECO:0000256" key="10">
    <source>
        <dbReference type="PROSITE-ProRule" id="PRU00452"/>
    </source>
</evidence>
<comment type="similarity">
    <text evidence="3">Belongs to the PIAS family.</text>
</comment>
<evidence type="ECO:0000259" key="13">
    <source>
        <dbReference type="PROSITE" id="PS51044"/>
    </source>
</evidence>
<keyword evidence="8" id="KW-0862">Zinc</keyword>
<dbReference type="Proteomes" id="UP000570595">
    <property type="component" value="Unassembled WGS sequence"/>
</dbReference>
<dbReference type="UniPathway" id="UPA00886"/>
<dbReference type="PROSITE" id="PS50800">
    <property type="entry name" value="SAP"/>
    <property type="match status" value="1"/>
</dbReference>
<evidence type="ECO:0000256" key="4">
    <source>
        <dbReference type="ARBA" id="ARBA00022679"/>
    </source>
</evidence>
<dbReference type="GO" id="GO:0008270">
    <property type="term" value="F:zinc ion binding"/>
    <property type="evidence" value="ECO:0007669"/>
    <property type="project" value="UniProtKB-KW"/>
</dbReference>
<evidence type="ECO:0000256" key="11">
    <source>
        <dbReference type="SAM" id="MobiDB-lite"/>
    </source>
</evidence>
<evidence type="ECO:0000256" key="8">
    <source>
        <dbReference type="ARBA" id="ARBA00022833"/>
    </source>
</evidence>
<dbReference type="InterPro" id="IPR003034">
    <property type="entry name" value="SAP_dom"/>
</dbReference>
<dbReference type="SMART" id="SM00513">
    <property type="entry name" value="SAP"/>
    <property type="match status" value="1"/>
</dbReference>
<dbReference type="Gene3D" id="3.30.40.10">
    <property type="entry name" value="Zinc/RING finger domain, C3HC4 (zinc finger)"/>
    <property type="match status" value="1"/>
</dbReference>
<dbReference type="Gene3D" id="1.10.720.30">
    <property type="entry name" value="SAP domain"/>
    <property type="match status" value="1"/>
</dbReference>
<gene>
    <name evidence="14" type="ORF">FOZ61_006291</name>
</gene>
<accession>A0A7J6LEK2</accession>
<keyword evidence="7" id="KW-0833">Ubl conjugation pathway</keyword>
<organism evidence="14 15">
    <name type="scientific">Perkinsus olseni</name>
    <name type="common">Perkinsus atlanticus</name>
    <dbReference type="NCBI Taxonomy" id="32597"/>
    <lineage>
        <taxon>Eukaryota</taxon>
        <taxon>Sar</taxon>
        <taxon>Alveolata</taxon>
        <taxon>Perkinsozoa</taxon>
        <taxon>Perkinsea</taxon>
        <taxon>Perkinsida</taxon>
        <taxon>Perkinsidae</taxon>
        <taxon>Perkinsus</taxon>
    </lineage>
</organism>
<feature type="domain" description="SAP" evidence="12">
    <location>
        <begin position="16"/>
        <end position="50"/>
    </location>
</feature>
<dbReference type="GO" id="GO:0005634">
    <property type="term" value="C:nucleus"/>
    <property type="evidence" value="ECO:0007669"/>
    <property type="project" value="UniProtKB-SubCell"/>
</dbReference>
<evidence type="ECO:0000256" key="5">
    <source>
        <dbReference type="ARBA" id="ARBA00022723"/>
    </source>
</evidence>
<sequence>MGPASASEIATTLQGLPSFTVNKLKDYCRHMSLKVTGRKAELVERIRAAVEQNPDLLTAALVWPPLLLPTGQKNPSKGNSSHAAPAGRRPKGIGSSGKLPALESKNARQQQPPLVSIGKKECRISFILRTANSRPNVDTACGMKAIRDPAIEAAFARMDPFWPLASTDNEVYPRHGIFGLWRITGAGTFETHVSVPDSSCSSVTGARVWARMIAIPSNMATHSEGNNNNNKSTTGNVSLQHVWPYSFLLEFDDGAGIKVSPPEHLRKRRDCPLDITDCIPPHQTAARFKVTVQLDPKLTLSAASQLHYVLAIVMCVPKDPSALLAEIPVENVRLSASRMRSILSRRQDEDDLQISGSSDEVDAETRSLRLTCPLSYMRMDNPARGRDCSHIQCFDLEWFIRAQKMMGAFNNRWKCAICDTVLRPDAMLIDGYILGILRSTEDSQAEEVFVTKATAEWSVSPPATDEEQSAAFKDTRDSDGCCSFSTASTRSSAVDGQEDGNLDTSMPLKRARLEDRTEHLTEACQGASDEHHEESTGGVVDLCDDDSECC</sequence>
<evidence type="ECO:0000256" key="1">
    <source>
        <dbReference type="ARBA" id="ARBA00004123"/>
    </source>
</evidence>
<feature type="domain" description="SP-RING-type" evidence="13">
    <location>
        <begin position="348"/>
        <end position="446"/>
    </location>
</feature>
<keyword evidence="6 10" id="KW-0863">Zinc-finger</keyword>
<evidence type="ECO:0000256" key="7">
    <source>
        <dbReference type="ARBA" id="ARBA00022786"/>
    </source>
</evidence>
<feature type="region of interest" description="Disordered" evidence="11">
    <location>
        <begin position="70"/>
        <end position="114"/>
    </location>
</feature>
<dbReference type="PANTHER" id="PTHR10782">
    <property type="entry name" value="ZINC FINGER MIZ DOMAIN-CONTAINING PROTEIN"/>
    <property type="match status" value="1"/>
</dbReference>
<evidence type="ECO:0000313" key="14">
    <source>
        <dbReference type="EMBL" id="KAF4657400.1"/>
    </source>
</evidence>
<evidence type="ECO:0000313" key="15">
    <source>
        <dbReference type="Proteomes" id="UP000570595"/>
    </source>
</evidence>
<feature type="region of interest" description="Disordered" evidence="11">
    <location>
        <begin position="458"/>
        <end position="507"/>
    </location>
</feature>
<evidence type="ECO:0000256" key="9">
    <source>
        <dbReference type="ARBA" id="ARBA00023242"/>
    </source>
</evidence>
<comment type="subcellular location">
    <subcellularLocation>
        <location evidence="1">Nucleus</location>
    </subcellularLocation>
</comment>
<dbReference type="GO" id="GO:0061665">
    <property type="term" value="F:SUMO ligase activity"/>
    <property type="evidence" value="ECO:0007669"/>
    <property type="project" value="TreeGrafter"/>
</dbReference>
<evidence type="ECO:0000256" key="3">
    <source>
        <dbReference type="ARBA" id="ARBA00005383"/>
    </source>
</evidence>
<evidence type="ECO:0000256" key="6">
    <source>
        <dbReference type="ARBA" id="ARBA00022771"/>
    </source>
</evidence>
<dbReference type="InterPro" id="IPR036361">
    <property type="entry name" value="SAP_dom_sf"/>
</dbReference>
<evidence type="ECO:0000259" key="12">
    <source>
        <dbReference type="PROSITE" id="PS50800"/>
    </source>
</evidence>